<feature type="region of interest" description="Disordered" evidence="2">
    <location>
        <begin position="1103"/>
        <end position="1222"/>
    </location>
</feature>
<dbReference type="SMART" id="SM00320">
    <property type="entry name" value="WD40"/>
    <property type="match status" value="12"/>
</dbReference>
<dbReference type="SUPFAM" id="SSF50978">
    <property type="entry name" value="WD40 repeat-like"/>
    <property type="match status" value="1"/>
</dbReference>
<organism evidence="4 5">
    <name type="scientific">Amblyomma americanum</name>
    <name type="common">Lone star tick</name>
    <dbReference type="NCBI Taxonomy" id="6943"/>
    <lineage>
        <taxon>Eukaryota</taxon>
        <taxon>Metazoa</taxon>
        <taxon>Ecdysozoa</taxon>
        <taxon>Arthropoda</taxon>
        <taxon>Chelicerata</taxon>
        <taxon>Arachnida</taxon>
        <taxon>Acari</taxon>
        <taxon>Parasitiformes</taxon>
        <taxon>Ixodida</taxon>
        <taxon>Ixodoidea</taxon>
        <taxon>Ixodidae</taxon>
        <taxon>Amblyomminae</taxon>
        <taxon>Amblyomma</taxon>
    </lineage>
</organism>
<feature type="compositionally biased region" description="Gly residues" evidence="2">
    <location>
        <begin position="1200"/>
        <end position="1213"/>
    </location>
</feature>
<dbReference type="Pfam" id="PF24782">
    <property type="entry name" value="WD40_MABP1-WDR62_2nd"/>
    <property type="match status" value="1"/>
</dbReference>
<dbReference type="Pfam" id="PF00400">
    <property type="entry name" value="WD40"/>
    <property type="match status" value="3"/>
</dbReference>
<comment type="caution">
    <text evidence="4">The sequence shown here is derived from an EMBL/GenBank/DDBJ whole genome shotgun (WGS) entry which is preliminary data.</text>
</comment>
<feature type="compositionally biased region" description="Basic and acidic residues" evidence="2">
    <location>
        <begin position="776"/>
        <end position="785"/>
    </location>
</feature>
<feature type="compositionally biased region" description="Pro residues" evidence="2">
    <location>
        <begin position="830"/>
        <end position="845"/>
    </location>
</feature>
<dbReference type="InterPro" id="IPR036322">
    <property type="entry name" value="WD40_repeat_dom_sf"/>
</dbReference>
<dbReference type="PANTHER" id="PTHR45589:SF1">
    <property type="entry name" value="WD REPEAT DOMAIN 62, ISOFORM G"/>
    <property type="match status" value="1"/>
</dbReference>
<feature type="region of interest" description="Disordered" evidence="2">
    <location>
        <begin position="773"/>
        <end position="966"/>
    </location>
</feature>
<dbReference type="SUPFAM" id="SSF50998">
    <property type="entry name" value="Quinoprotein alcohol dehydrogenase-like"/>
    <property type="match status" value="1"/>
</dbReference>
<protein>
    <recommendedName>
        <fullName evidence="3">MABP1/WDR62 second WD40 domain-containing protein</fullName>
    </recommendedName>
</protein>
<dbReference type="GO" id="GO:0072686">
    <property type="term" value="C:mitotic spindle"/>
    <property type="evidence" value="ECO:0007669"/>
    <property type="project" value="TreeGrafter"/>
</dbReference>
<evidence type="ECO:0000256" key="1">
    <source>
        <dbReference type="PROSITE-ProRule" id="PRU00221"/>
    </source>
</evidence>
<keyword evidence="1" id="KW-0853">WD repeat</keyword>
<dbReference type="Gene3D" id="2.130.10.10">
    <property type="entry name" value="YVTN repeat-like/Quinoprotein amine dehydrogenase"/>
    <property type="match status" value="4"/>
</dbReference>
<dbReference type="InterPro" id="IPR001680">
    <property type="entry name" value="WD40_rpt"/>
</dbReference>
<dbReference type="InterPro" id="IPR052779">
    <property type="entry name" value="WDR62"/>
</dbReference>
<dbReference type="PROSITE" id="PS50082">
    <property type="entry name" value="WD_REPEATS_2"/>
    <property type="match status" value="4"/>
</dbReference>
<accession>A0AAQ4EIY3</accession>
<dbReference type="PROSITE" id="PS50294">
    <property type="entry name" value="WD_REPEATS_REGION"/>
    <property type="match status" value="1"/>
</dbReference>
<feature type="domain" description="MABP1/WDR62 second WD40" evidence="3">
    <location>
        <begin position="412"/>
        <end position="750"/>
    </location>
</feature>
<dbReference type="InterPro" id="IPR015943">
    <property type="entry name" value="WD40/YVTN_repeat-like_dom_sf"/>
</dbReference>
<dbReference type="GO" id="GO:0007099">
    <property type="term" value="P:centriole replication"/>
    <property type="evidence" value="ECO:0007669"/>
    <property type="project" value="TreeGrafter"/>
</dbReference>
<gene>
    <name evidence="4" type="ORF">V5799_010893</name>
</gene>
<feature type="compositionally biased region" description="Polar residues" evidence="2">
    <location>
        <begin position="1339"/>
        <end position="1354"/>
    </location>
</feature>
<name>A0AAQ4EIY3_AMBAM</name>
<feature type="compositionally biased region" description="Low complexity" evidence="2">
    <location>
        <begin position="1106"/>
        <end position="1123"/>
    </location>
</feature>
<dbReference type="EMBL" id="JARKHS020015280">
    <property type="protein sequence ID" value="KAK8774581.1"/>
    <property type="molecule type" value="Genomic_DNA"/>
</dbReference>
<sequence length="1375" mass="148693">MQHTCGACILLDKGDIDYTHKRTSRTQPTMEDTCTGVPRLVRAPALKRGRGDATPLSERVKLDRVLGLTVTSSAALDCDPSSGLVAYPAGCVLVLYNTRKNRQQHILNVSKKTITCLAFSWDGKYLATGECGHQPHVRIWDVAEKTQVAEFPGHKFGVTCVAFSPNLKYVVSVGTQHDMVVNVWDWRSNTKLASNKVSAKVKAVSFSSGGHYFVTVGNRHVKFWYLEYSRGTKYKPEPVPLMGRSAILGDQRNNYFCGVACGRGECQGSTFAITRSGLLCEFNSRRLLDKWVELRSSCANCISVGRDCLFVGCADGVVRCFSPSTLHFLATLPRPHPLGLDLALATGGAPPPPPPSATGSAPRHPHTVALCLDEMHRRLTCVYNDHSLFVWDVGDLKRIGKCHSYLFHSACIWGIENYPSSKDLLPPGTFLTCSSDDTIRVWNLDRAAAAGSRNIYCPELLSILYMDPNLTFICDADFQGGSSDKVDTTYDGKNGVRCLCISPDGKQLASGDRTGNIRIHQLGRTGAQEVCKIEAHDSEVLCLEYSGPPDEGGRLLASGSRDRYVHLFDVEQEYAFQQTLDDHSSSITAVRFVRAPGTLQMISCGADKSIVFRKAQQPSQGPPAFSRKHHVVGKTTLYDMEVDSSQEHILAACQDRQVRVYALASGKNTRCFRGSPAEEGTLIKVALDPTGTYLATSCTDKTLALYEYSTGECLASMLGHSELVTGLRFSHDGRHLISVSGDSCIFVWRLPPEVSQTIRSNQAGEPLPTVWQDARSSLESDRDPRSPSSVAVARPLVSGSPQEESPEYRFSLGPLPSWAKKQMMEQQQQPLPPSSKPPAAPPVPQPRGRWAQRFDAARAIFENGKELPGSGGAAREGDSSSAASGSVRMEDGDAEDEHSDTEGSGSVLYPVPQDGTTESVASFRVTEADLPRRRPHRRVYNSTPDLQSEANSEDEDSSSAAELRPLSLCVSTENLDKLGQREHFMRANYESLEQPVTPPSLTVTGPSPRSSLSARHHRPSLETGSLPSSVGGSTSNSSRRREELAQALNQARQKLNALGWCSSKSSGDLLASTPEENLIRRTASMTDISARRRLTFSTGDSVGLWSQQQQQSHPHQQPQQMQPQQPPPSRGMLRSASLGALHMAGRRPPPPQVSDDSSSSDNESPSKGPTQVVTPSGGRDWGGGRGHEGPRALVEPMLHGGRGGGGAGAGSAGAGARPLPPNPAVAPLSRELCERVAQELARITAYAIHVFQRVTMDVDLSPADRSAMTNTLAHGVLQAQQNLRPAAPPPVLAPPGAAPLWSAPSAEPPVFQQFPAARRFAAAEPAPAPPPLGPKGGPLSQSSSDLNALLQQYSEQLMKMVKEQMAKGDNKPSDS</sequence>
<proteinExistence type="predicted"/>
<feature type="region of interest" description="Disordered" evidence="2">
    <location>
        <begin position="1319"/>
        <end position="1354"/>
    </location>
</feature>
<evidence type="ECO:0000313" key="4">
    <source>
        <dbReference type="EMBL" id="KAK8774581.1"/>
    </source>
</evidence>
<feature type="repeat" description="WD" evidence="1">
    <location>
        <begin position="533"/>
        <end position="578"/>
    </location>
</feature>
<feature type="repeat" description="WD" evidence="1">
    <location>
        <begin position="430"/>
        <end position="452"/>
    </location>
</feature>
<evidence type="ECO:0000259" key="3">
    <source>
        <dbReference type="Pfam" id="PF24782"/>
    </source>
</evidence>
<evidence type="ECO:0000313" key="5">
    <source>
        <dbReference type="Proteomes" id="UP001321473"/>
    </source>
</evidence>
<feature type="repeat" description="WD" evidence="1">
    <location>
        <begin position="151"/>
        <end position="194"/>
    </location>
</feature>
<evidence type="ECO:0000256" key="2">
    <source>
        <dbReference type="SAM" id="MobiDB-lite"/>
    </source>
</evidence>
<feature type="compositionally biased region" description="Low complexity" evidence="2">
    <location>
        <begin position="1153"/>
        <end position="1166"/>
    </location>
</feature>
<feature type="compositionally biased region" description="Polar residues" evidence="2">
    <location>
        <begin position="999"/>
        <end position="1013"/>
    </location>
</feature>
<reference evidence="4 5" key="1">
    <citation type="journal article" date="2023" name="Arcadia Sci">
        <title>De novo assembly of a long-read Amblyomma americanum tick genome.</title>
        <authorList>
            <person name="Chou S."/>
            <person name="Poskanzer K.E."/>
            <person name="Rollins M."/>
            <person name="Thuy-Boun P.S."/>
        </authorList>
    </citation>
    <scope>NUCLEOTIDE SEQUENCE [LARGE SCALE GENOMIC DNA]</scope>
    <source>
        <strain evidence="4">F_SG_1</strain>
        <tissue evidence="4">Salivary glands</tissue>
    </source>
</reference>
<dbReference type="PANTHER" id="PTHR45589">
    <property type="entry name" value="WD REPEAT DOMAIN 62, ISOFORM G"/>
    <property type="match status" value="1"/>
</dbReference>
<dbReference type="Proteomes" id="UP001321473">
    <property type="component" value="Unassembled WGS sequence"/>
</dbReference>
<feature type="region of interest" description="Disordered" evidence="2">
    <location>
        <begin position="989"/>
        <end position="1046"/>
    </location>
</feature>
<dbReference type="InterPro" id="IPR056162">
    <property type="entry name" value="WD40_MABP1-WDR62_2nd"/>
</dbReference>
<keyword evidence="5" id="KW-1185">Reference proteome</keyword>
<feature type="compositionally biased region" description="Low complexity" evidence="2">
    <location>
        <begin position="1024"/>
        <end position="1037"/>
    </location>
</feature>
<dbReference type="InterPro" id="IPR011047">
    <property type="entry name" value="Quinoprotein_ADH-like_sf"/>
</dbReference>
<feature type="repeat" description="WD" evidence="1">
    <location>
        <begin position="717"/>
        <end position="750"/>
    </location>
</feature>